<proteinExistence type="predicted"/>
<feature type="compositionally biased region" description="Low complexity" evidence="1">
    <location>
        <begin position="364"/>
        <end position="383"/>
    </location>
</feature>
<feature type="compositionally biased region" description="Basic and acidic residues" evidence="1">
    <location>
        <begin position="329"/>
        <end position="342"/>
    </location>
</feature>
<feature type="compositionally biased region" description="Low complexity" evidence="1">
    <location>
        <begin position="303"/>
        <end position="320"/>
    </location>
</feature>
<feature type="region of interest" description="Disordered" evidence="1">
    <location>
        <begin position="198"/>
        <end position="432"/>
    </location>
</feature>
<gene>
    <name evidence="3" type="ORF">BJ987_002258</name>
</gene>
<dbReference type="Proteomes" id="UP001519325">
    <property type="component" value="Unassembled WGS sequence"/>
</dbReference>
<feature type="compositionally biased region" description="Low complexity" evidence="1">
    <location>
        <begin position="269"/>
        <end position="296"/>
    </location>
</feature>
<evidence type="ECO:0000256" key="1">
    <source>
        <dbReference type="SAM" id="MobiDB-lite"/>
    </source>
</evidence>
<dbReference type="RefSeq" id="WP_209887921.1">
    <property type="nucleotide sequence ID" value="NZ_JAGGMR010000001.1"/>
</dbReference>
<evidence type="ECO:0000259" key="2">
    <source>
        <dbReference type="Pfam" id="PF00823"/>
    </source>
</evidence>
<feature type="compositionally biased region" description="Polar residues" evidence="1">
    <location>
        <begin position="216"/>
        <end position="231"/>
    </location>
</feature>
<dbReference type="InterPro" id="IPR000030">
    <property type="entry name" value="PPE_dom"/>
</dbReference>
<accession>A0ABS4QCH6</accession>
<name>A0ABS4QCH6_9NOCA</name>
<keyword evidence="4" id="KW-1185">Reference proteome</keyword>
<dbReference type="Gene3D" id="1.10.287.1060">
    <property type="entry name" value="ESAT-6-like"/>
    <property type="match status" value="1"/>
</dbReference>
<organism evidence="3 4">
    <name type="scientific">Nocardia goodfellowii</name>
    <dbReference type="NCBI Taxonomy" id="882446"/>
    <lineage>
        <taxon>Bacteria</taxon>
        <taxon>Bacillati</taxon>
        <taxon>Actinomycetota</taxon>
        <taxon>Actinomycetes</taxon>
        <taxon>Mycobacteriales</taxon>
        <taxon>Nocardiaceae</taxon>
        <taxon>Nocardia</taxon>
    </lineage>
</organism>
<evidence type="ECO:0000313" key="3">
    <source>
        <dbReference type="EMBL" id="MBP2189357.1"/>
    </source>
</evidence>
<dbReference type="Pfam" id="PF00823">
    <property type="entry name" value="PPE"/>
    <property type="match status" value="1"/>
</dbReference>
<protein>
    <submittedName>
        <fullName evidence="3">Uncharacterized protein YukE</fullName>
    </submittedName>
</protein>
<feature type="compositionally biased region" description="Low complexity" evidence="1">
    <location>
        <begin position="198"/>
        <end position="215"/>
    </location>
</feature>
<comment type="caution">
    <text evidence="3">The sequence shown here is derived from an EMBL/GenBank/DDBJ whole genome shotgun (WGS) entry which is preliminary data.</text>
</comment>
<sequence length="432" mass="43968">MREIQVTAERWPHTRTDPDYVPTVEIFDNITHQEIHDKVQLMDPTVLSAGQQAWQQTATGLADAVTQAHTEIRAAISDGWRGAAAQTAAEAVRAFEQRGSLLADVMSTVAQRLGQAGDAAEALRSAVGIPSNEEPDLGAALLDPAQATGNAATQKSVENDRQDVVAAMESIYTNAFIQSGAGVPAFPGAAEVGTPIAASSPSAPALTAQAPATDTETPVAQQVSFVPGSSQPAAQTPEPAASEPEPGETAPATALPVTSLPSIPVPGDTAPASATTAPAAATAPTAPTTPAAAATPDRLGPNPVGAPVSPATAAPTVPSGFATTAANADDERKREERKRDTSSDVVTGAGVGAMGGLMGGALAAGGDTPRQGSSAGPRPGPASSHEDDYEDDELHWSDDELTFLEPADEPRELIGSMDPTTPPVVGEWTELE</sequence>
<dbReference type="EMBL" id="JAGGMR010000001">
    <property type="protein sequence ID" value="MBP2189357.1"/>
    <property type="molecule type" value="Genomic_DNA"/>
</dbReference>
<reference evidence="3 4" key="1">
    <citation type="submission" date="2021-03" db="EMBL/GenBank/DDBJ databases">
        <title>Sequencing the genomes of 1000 actinobacteria strains.</title>
        <authorList>
            <person name="Klenk H.-P."/>
        </authorList>
    </citation>
    <scope>NUCLEOTIDE SEQUENCE [LARGE SCALE GENOMIC DNA]</scope>
    <source>
        <strain evidence="3 4">DSM 45516</strain>
    </source>
</reference>
<evidence type="ECO:0000313" key="4">
    <source>
        <dbReference type="Proteomes" id="UP001519325"/>
    </source>
</evidence>
<feature type="compositionally biased region" description="Low complexity" evidence="1">
    <location>
        <begin position="232"/>
        <end position="256"/>
    </location>
</feature>
<feature type="compositionally biased region" description="Gly residues" evidence="1">
    <location>
        <begin position="349"/>
        <end position="363"/>
    </location>
</feature>
<feature type="domain" description="PPE" evidence="2">
    <location>
        <begin position="44"/>
        <end position="187"/>
    </location>
</feature>